<protein>
    <submittedName>
        <fullName evidence="1">Uncharacterized protein</fullName>
    </submittedName>
</protein>
<dbReference type="Proteomes" id="UP000190188">
    <property type="component" value="Unassembled WGS sequence"/>
</dbReference>
<organism evidence="1 2">
    <name type="scientific">Paenibacillus selenitireducens</name>
    <dbReference type="NCBI Taxonomy" id="1324314"/>
    <lineage>
        <taxon>Bacteria</taxon>
        <taxon>Bacillati</taxon>
        <taxon>Bacillota</taxon>
        <taxon>Bacilli</taxon>
        <taxon>Bacillales</taxon>
        <taxon>Paenibacillaceae</taxon>
        <taxon>Paenibacillus</taxon>
    </lineage>
</organism>
<dbReference type="RefSeq" id="WP_078499223.1">
    <property type="nucleotide sequence ID" value="NZ_MSZX01000005.1"/>
</dbReference>
<dbReference type="OrthoDB" id="2643591at2"/>
<keyword evidence="2" id="KW-1185">Reference proteome</keyword>
<evidence type="ECO:0000313" key="2">
    <source>
        <dbReference type="Proteomes" id="UP000190188"/>
    </source>
</evidence>
<evidence type="ECO:0000313" key="1">
    <source>
        <dbReference type="EMBL" id="OPA77482.1"/>
    </source>
</evidence>
<dbReference type="STRING" id="1324314.BVG16_13585"/>
<dbReference type="AlphaFoldDB" id="A0A1T2XCI0"/>
<proteinExistence type="predicted"/>
<accession>A0A1T2XCI0</accession>
<sequence length="90" mass="10166">MAAIFEFPASNIARGIHSYTLEMGQRKPNCELQMSIGHYGGYFIRTKIELSGRGIKLVGSDNGTHRYKVTDLAFEKLKQQYSISHESILD</sequence>
<dbReference type="EMBL" id="MSZX01000005">
    <property type="protein sequence ID" value="OPA77482.1"/>
    <property type="molecule type" value="Genomic_DNA"/>
</dbReference>
<comment type="caution">
    <text evidence="1">The sequence shown here is derived from an EMBL/GenBank/DDBJ whole genome shotgun (WGS) entry which is preliminary data.</text>
</comment>
<gene>
    <name evidence="1" type="ORF">BVG16_13585</name>
</gene>
<reference evidence="1 2" key="1">
    <citation type="submission" date="2017-01" db="EMBL/GenBank/DDBJ databases">
        <title>Genome analysis of Paenibacillus selenitrireducens ES3-24.</title>
        <authorList>
            <person name="Xu D."/>
            <person name="Yao R."/>
            <person name="Zheng S."/>
        </authorList>
    </citation>
    <scope>NUCLEOTIDE SEQUENCE [LARGE SCALE GENOMIC DNA]</scope>
    <source>
        <strain evidence="1 2">ES3-24</strain>
    </source>
</reference>
<name>A0A1T2XCI0_9BACL</name>